<dbReference type="PROSITE" id="PS51257">
    <property type="entry name" value="PROKAR_LIPOPROTEIN"/>
    <property type="match status" value="1"/>
</dbReference>
<evidence type="ECO:0000313" key="4">
    <source>
        <dbReference type="EMBL" id="SOC57586.1"/>
    </source>
</evidence>
<keyword evidence="5" id="KW-1185">Reference proteome</keyword>
<name>A0A285VWG1_9MICO</name>
<sequence>MRPSRRFPEPVRLLALALPLGLLLTACGGAEEGSPADPAAPTPVQLSTATPTPTAPSGETAEAETADDSDGGEEDEEGAAGGTSDPGTWATFTEEPGMIPRTDGNEIFTDDPRVVAVRTFNEEFARAATAGDPQSPGWLETLDPDGYDGLMAVLGEEFGKQYPGPLPFSVIDVTELEDGSGSVQGCLVSEGFAMGPEGVTGSTVTPIEYALSAHPEQEGAWLVQAMWAGAYDCSAVDVEGTTW</sequence>
<dbReference type="EMBL" id="OBQK01000014">
    <property type="protein sequence ID" value="SOC57586.1"/>
    <property type="molecule type" value="Genomic_DNA"/>
</dbReference>
<feature type="compositionally biased region" description="Acidic residues" evidence="1">
    <location>
        <begin position="61"/>
        <end position="78"/>
    </location>
</feature>
<feature type="region of interest" description="Disordered" evidence="1">
    <location>
        <begin position="27"/>
        <end position="107"/>
    </location>
</feature>
<gene>
    <name evidence="3" type="ORF">SAMN05421879_11346</name>
    <name evidence="4" type="ORF">SAMN05421879_11425</name>
</gene>
<evidence type="ECO:0000256" key="1">
    <source>
        <dbReference type="SAM" id="MobiDB-lite"/>
    </source>
</evidence>
<accession>A0A285VWG1</accession>
<evidence type="ECO:0008006" key="6">
    <source>
        <dbReference type="Google" id="ProtNLM"/>
    </source>
</evidence>
<dbReference type="Proteomes" id="UP000219688">
    <property type="component" value="Unassembled WGS sequence"/>
</dbReference>
<organism evidence="4 5">
    <name type="scientific">Ornithinimicrobium cerasi</name>
    <dbReference type="NCBI Taxonomy" id="2248773"/>
    <lineage>
        <taxon>Bacteria</taxon>
        <taxon>Bacillati</taxon>
        <taxon>Actinomycetota</taxon>
        <taxon>Actinomycetes</taxon>
        <taxon>Micrococcales</taxon>
        <taxon>Ornithinimicrobiaceae</taxon>
        <taxon>Ornithinimicrobium</taxon>
    </lineage>
</organism>
<keyword evidence="2" id="KW-0732">Signal</keyword>
<evidence type="ECO:0000313" key="3">
    <source>
        <dbReference type="EMBL" id="SOC57515.1"/>
    </source>
</evidence>
<feature type="signal peptide" evidence="2">
    <location>
        <begin position="1"/>
        <end position="30"/>
    </location>
</feature>
<feature type="compositionally biased region" description="Low complexity" evidence="1">
    <location>
        <begin position="47"/>
        <end position="60"/>
    </location>
</feature>
<evidence type="ECO:0000256" key="2">
    <source>
        <dbReference type="SAM" id="SignalP"/>
    </source>
</evidence>
<dbReference type="AlphaFoldDB" id="A0A285VWG1"/>
<protein>
    <recommendedName>
        <fullName evidence="6">Lipoprotein</fullName>
    </recommendedName>
</protein>
<feature type="chain" id="PRO_5038223471" description="Lipoprotein" evidence="2">
    <location>
        <begin position="31"/>
        <end position="243"/>
    </location>
</feature>
<evidence type="ECO:0000313" key="5">
    <source>
        <dbReference type="Proteomes" id="UP000219688"/>
    </source>
</evidence>
<reference evidence="5" key="2">
    <citation type="submission" date="2017-08" db="EMBL/GenBank/DDBJ databases">
        <authorList>
            <person name="Varghese N."/>
            <person name="Submissions S."/>
        </authorList>
    </citation>
    <scope>NUCLEOTIDE SEQUENCE [LARGE SCALE GENOMIC DNA]</scope>
    <source>
        <strain evidence="5">USBA17B2</strain>
    </source>
</reference>
<reference evidence="4" key="1">
    <citation type="submission" date="2017-08" db="EMBL/GenBank/DDBJ databases">
        <authorList>
            <person name="de Groot N.N."/>
        </authorList>
    </citation>
    <scope>NUCLEOTIDE SEQUENCE [LARGE SCALE GENOMIC DNA]</scope>
    <source>
        <strain evidence="4">USBA17B2</strain>
    </source>
</reference>
<proteinExistence type="predicted"/>
<dbReference type="EMBL" id="OBQK01000013">
    <property type="protein sequence ID" value="SOC57515.1"/>
    <property type="molecule type" value="Genomic_DNA"/>
</dbReference>